<dbReference type="InParanoid" id="A0A1Y2LIE6"/>
<comment type="cofactor">
    <cofactor evidence="1">
        <name>Zn(2+)</name>
        <dbReference type="ChEBI" id="CHEBI:29105"/>
    </cofactor>
</comment>
<evidence type="ECO:0000313" key="6">
    <source>
        <dbReference type="EMBL" id="OSS43282.1"/>
    </source>
</evidence>
<dbReference type="PANTHER" id="PTHR42813">
    <property type="entry name" value="ZINC-TYPE ALCOHOL DEHYDROGENASE-LIKE"/>
    <property type="match status" value="1"/>
</dbReference>
<dbReference type="AlphaFoldDB" id="A0A1Y2LIE6"/>
<dbReference type="STRING" id="105696.A0A1Y2LIE6"/>
<evidence type="ECO:0000256" key="1">
    <source>
        <dbReference type="ARBA" id="ARBA00001947"/>
    </source>
</evidence>
<keyword evidence="7" id="KW-1185">Reference proteome</keyword>
<accession>A0A1Y2LIE6</accession>
<keyword evidence="5" id="KW-0520">NAD</keyword>
<evidence type="ECO:0000256" key="3">
    <source>
        <dbReference type="ARBA" id="ARBA00022723"/>
    </source>
</evidence>
<evidence type="ECO:0000256" key="2">
    <source>
        <dbReference type="ARBA" id="ARBA00008072"/>
    </source>
</evidence>
<comment type="similarity">
    <text evidence="2">Belongs to the zinc-containing alcohol dehydrogenase family.</text>
</comment>
<dbReference type="InterPro" id="IPR036291">
    <property type="entry name" value="NAD(P)-bd_dom_sf"/>
</dbReference>
<keyword evidence="3" id="KW-0479">Metal-binding</keyword>
<organism evidence="6 7">
    <name type="scientific">Epicoccum nigrum</name>
    <name type="common">Soil fungus</name>
    <name type="synonym">Epicoccum purpurascens</name>
    <dbReference type="NCBI Taxonomy" id="105696"/>
    <lineage>
        <taxon>Eukaryota</taxon>
        <taxon>Fungi</taxon>
        <taxon>Dikarya</taxon>
        <taxon>Ascomycota</taxon>
        <taxon>Pezizomycotina</taxon>
        <taxon>Dothideomycetes</taxon>
        <taxon>Pleosporomycetidae</taxon>
        <taxon>Pleosporales</taxon>
        <taxon>Pleosporineae</taxon>
        <taxon>Didymellaceae</taxon>
        <taxon>Epicoccum</taxon>
    </lineage>
</organism>
<name>A0A1Y2LIE6_EPING</name>
<evidence type="ECO:0000256" key="4">
    <source>
        <dbReference type="ARBA" id="ARBA00022833"/>
    </source>
</evidence>
<dbReference type="PANTHER" id="PTHR42813:SF3">
    <property type="entry name" value="GLUTATHIONE-INDEPENDENT FORMALDEHYDE DEHYDROGENASE"/>
    <property type="match status" value="1"/>
</dbReference>
<dbReference type="SUPFAM" id="SSF51735">
    <property type="entry name" value="NAD(P)-binding Rossmann-fold domains"/>
    <property type="match status" value="1"/>
</dbReference>
<protein>
    <submittedName>
        <fullName evidence="6">Uncharacterized protein</fullName>
    </submittedName>
</protein>
<dbReference type="Proteomes" id="UP000193240">
    <property type="component" value="Unassembled WGS sequence"/>
</dbReference>
<reference evidence="6 7" key="1">
    <citation type="journal article" date="2017" name="Genome Announc.">
        <title>Genome sequence of the saprophytic ascomycete Epicoccum nigrum ICMP 19927 strain isolated from New Zealand.</title>
        <authorList>
            <person name="Fokin M."/>
            <person name="Fleetwood D."/>
            <person name="Weir B.S."/>
            <person name="Villas-Boas S.G."/>
        </authorList>
    </citation>
    <scope>NUCLEOTIDE SEQUENCE [LARGE SCALE GENOMIC DNA]</scope>
    <source>
        <strain evidence="6 7">ICMP 19927</strain>
    </source>
</reference>
<evidence type="ECO:0000256" key="5">
    <source>
        <dbReference type="ARBA" id="ARBA00023027"/>
    </source>
</evidence>
<dbReference type="GO" id="GO:0046872">
    <property type="term" value="F:metal ion binding"/>
    <property type="evidence" value="ECO:0007669"/>
    <property type="project" value="UniProtKB-KW"/>
</dbReference>
<dbReference type="OMA" id="SARIHAW"/>
<proteinExistence type="inferred from homology"/>
<keyword evidence="4" id="KW-0862">Zinc</keyword>
<dbReference type="Gene3D" id="3.40.50.720">
    <property type="entry name" value="NAD(P)-binding Rossmann-like Domain"/>
    <property type="match status" value="1"/>
</dbReference>
<evidence type="ECO:0000313" key="7">
    <source>
        <dbReference type="Proteomes" id="UP000193240"/>
    </source>
</evidence>
<dbReference type="EMBL" id="KZ107875">
    <property type="protein sequence ID" value="OSS43282.1"/>
    <property type="molecule type" value="Genomic_DNA"/>
</dbReference>
<gene>
    <name evidence="6" type="ORF">B5807_12064</name>
</gene>
<sequence length="650" mass="72997">MPIRETDPDFEGQLFEEAKAAFDAKYEISQYWLPLPLLLIDLEAEKDLLCHEPVEETSAISAHVSARIHAWYKQLAAAYDKAKDPPARFSIELQIEPQRFDPSKPNCDHRLYHSRRLQLQDPESLPDLPFVSSLTIRSEPGSNAESAANIRPLSPLVPLQCLVHLPAIQEWNAPWLWERPLPSNMPSRVLREHYSWPYEGPLRDARHDFGAAIMDQEKHLCGRKIPTSLTRVALHFWPFFNLPKHDQSVARPNLIHPADKDPVSVGLCKLGAQLTLFDVRAVITPDLFPSPEAPSEQQWSQMRRFRLEFHTLCPNGRWYFVGPGGEDPHDSEEGGYKISDTEHYPPLSDTDKDENLHAELDANLGEAYDDGYNLNMFRVEPCRERIEPLLAAFAKSLTRDNMPSLEDAEMFTHLWWAPSDEIEAKGYDLSMKKGHKWGVKFIAGRGSKRQKSNAAAAAPRPPVVQWQVGDWRPSQEVMSLFESLGPQEWLDVEWNKYRDTSGLFGAGTGGLLCAYSALLRGASVMYSIDHISQRLNATKSIGAIPIDFTNGNSTTQILAMRPAGVRRVCDYVGATPTLNPKLDYEPDYIIHQAVTMTSVNRGLSVVGGYTAPPDTEGTPRGHNIPTKISFLMSEFQAKALTMSGQGVDAK</sequence>